<accession>A0A2G8RT63</accession>
<feature type="compositionally biased region" description="Low complexity" evidence="1">
    <location>
        <begin position="404"/>
        <end position="415"/>
    </location>
</feature>
<proteinExistence type="predicted"/>
<evidence type="ECO:0000256" key="1">
    <source>
        <dbReference type="SAM" id="MobiDB-lite"/>
    </source>
</evidence>
<feature type="compositionally biased region" description="Pro residues" evidence="1">
    <location>
        <begin position="472"/>
        <end position="484"/>
    </location>
</feature>
<organism evidence="2 3">
    <name type="scientific">Ganoderma sinense ZZ0214-1</name>
    <dbReference type="NCBI Taxonomy" id="1077348"/>
    <lineage>
        <taxon>Eukaryota</taxon>
        <taxon>Fungi</taxon>
        <taxon>Dikarya</taxon>
        <taxon>Basidiomycota</taxon>
        <taxon>Agaricomycotina</taxon>
        <taxon>Agaricomycetes</taxon>
        <taxon>Polyporales</taxon>
        <taxon>Polyporaceae</taxon>
        <taxon>Ganoderma</taxon>
    </lineage>
</organism>
<feature type="compositionally biased region" description="Polar residues" evidence="1">
    <location>
        <begin position="362"/>
        <end position="374"/>
    </location>
</feature>
<feature type="compositionally biased region" description="Polar residues" evidence="1">
    <location>
        <begin position="416"/>
        <end position="427"/>
    </location>
</feature>
<dbReference type="EMBL" id="AYKW01000056">
    <property type="protein sequence ID" value="PIL24700.1"/>
    <property type="molecule type" value="Genomic_DNA"/>
</dbReference>
<comment type="caution">
    <text evidence="2">The sequence shown here is derived from an EMBL/GenBank/DDBJ whole genome shotgun (WGS) entry which is preliminary data.</text>
</comment>
<feature type="compositionally biased region" description="Basic and acidic residues" evidence="1">
    <location>
        <begin position="601"/>
        <end position="611"/>
    </location>
</feature>
<gene>
    <name evidence="2" type="ORF">GSI_12586</name>
</gene>
<feature type="compositionally biased region" description="Basic and acidic residues" evidence="1">
    <location>
        <begin position="443"/>
        <end position="465"/>
    </location>
</feature>
<name>A0A2G8RT63_9APHY</name>
<dbReference type="OrthoDB" id="2794493at2759"/>
<dbReference type="Proteomes" id="UP000230002">
    <property type="component" value="Unassembled WGS sequence"/>
</dbReference>
<feature type="compositionally biased region" description="Basic and acidic residues" evidence="1">
    <location>
        <begin position="844"/>
        <end position="861"/>
    </location>
</feature>
<feature type="region of interest" description="Disordered" evidence="1">
    <location>
        <begin position="1"/>
        <end position="75"/>
    </location>
</feature>
<dbReference type="AlphaFoldDB" id="A0A2G8RT63"/>
<evidence type="ECO:0000313" key="3">
    <source>
        <dbReference type="Proteomes" id="UP000230002"/>
    </source>
</evidence>
<feature type="compositionally biased region" description="Low complexity" evidence="1">
    <location>
        <begin position="342"/>
        <end position="356"/>
    </location>
</feature>
<feature type="compositionally biased region" description="Low complexity" evidence="1">
    <location>
        <begin position="555"/>
        <end position="571"/>
    </location>
</feature>
<feature type="region of interest" description="Disordered" evidence="1">
    <location>
        <begin position="303"/>
        <end position="430"/>
    </location>
</feature>
<protein>
    <submittedName>
        <fullName evidence="2">Uncharacterized protein</fullName>
    </submittedName>
</protein>
<sequence>MEREVARDGVQATPPHSPNAVPTSIHSAPPQSALPAPPQTALPAPPLAALPAPPLTALPVPPALPTPLDAVAQPSRPKRRLAGKLAHQMDNVKAPRVDEFQKNPPHVRVTEDYELSFQDGRTLPKDDASGEPQRKVAIHTFDGIEGVPAYNGFWVESSLQRELDKHNKSTSQSVRKDPIYALQGVTAALAKTVSWIWPSPSPQPRIVPASREVLNLLKLMRQHERGEADLISDEEANAMWFEITDEERFNVLQMYSKCTAKAQIAASEAAFKSLPTNHILAPQNLTAWPAPQPTRVSQHPFAVTQGLNHPGGSTIDTGSHQQPLRTELANPPDVGAGGSSPGGSRASAESSSAGTSLPPEPSQVSTGSSAQGPSMPQDPPPENWHLGCDDPMSDDGPDASNGNVQAAPQVAQTQPSTDRQPMGSNINVLPFDNDHFAFEHEREDLSTPYQDKGKARAVDHMDTSGEAHYMPPESPLVHPPPSLPPAAYEQPTPAGPTPAPQAGTGLGDQSGNLTGGIIALLFNELRTLNANVRENSKLQREAIDAILGLQSDNVQSTTPPGSPGPSKSSQKNSRRTRTPVQTVRERKLNNPSLRARKKQKRVTERVSRWQGEEGETSTDEELVESDDFTRLKARVRNLLRSMLGIDDWAHSAALFPTLTQEQIDEFDEGKLECSAQKFFIDFDHSWAKFKPNRVARQVFLDHYFARVTGGAYAKNPTPEHLLTREVVGRVLDKHMPYCRRLWRESKRPLSKVKKDVIKARAAKNSRKSSIHLARSIVVRRHGDLCHVQMWLLLEPGNMDGDEPEGGQKKKFPVVFNILRPKWASQELCNYWWSLDAEYRTHYGNPTHERATRGNPPRDRVLPENSVEDGVVPFGLWRNCYDQEWLESLQPHLRQELEIIAEDFDFKFAVEPTSRAATTS</sequence>
<keyword evidence="3" id="KW-1185">Reference proteome</keyword>
<feature type="region of interest" description="Disordered" evidence="1">
    <location>
        <begin position="550"/>
        <end position="621"/>
    </location>
</feature>
<evidence type="ECO:0000313" key="2">
    <source>
        <dbReference type="EMBL" id="PIL24700.1"/>
    </source>
</evidence>
<feature type="compositionally biased region" description="Acidic residues" evidence="1">
    <location>
        <begin position="612"/>
        <end position="621"/>
    </location>
</feature>
<feature type="compositionally biased region" description="Pro residues" evidence="1">
    <location>
        <begin position="35"/>
        <end position="65"/>
    </location>
</feature>
<feature type="region of interest" description="Disordered" evidence="1">
    <location>
        <begin position="844"/>
        <end position="863"/>
    </location>
</feature>
<reference evidence="2 3" key="1">
    <citation type="journal article" date="2015" name="Sci. Rep.">
        <title>Chromosome-level genome map provides insights into diverse defense mechanisms in the medicinal fungus Ganoderma sinense.</title>
        <authorList>
            <person name="Zhu Y."/>
            <person name="Xu J."/>
            <person name="Sun C."/>
            <person name="Zhou S."/>
            <person name="Xu H."/>
            <person name="Nelson D.R."/>
            <person name="Qian J."/>
            <person name="Song J."/>
            <person name="Luo H."/>
            <person name="Xiang L."/>
            <person name="Li Y."/>
            <person name="Xu Z."/>
            <person name="Ji A."/>
            <person name="Wang L."/>
            <person name="Lu S."/>
            <person name="Hayward A."/>
            <person name="Sun W."/>
            <person name="Li X."/>
            <person name="Schwartz D.C."/>
            <person name="Wang Y."/>
            <person name="Chen S."/>
        </authorList>
    </citation>
    <scope>NUCLEOTIDE SEQUENCE [LARGE SCALE GENOMIC DNA]</scope>
    <source>
        <strain evidence="2 3">ZZ0214-1</strain>
    </source>
</reference>
<feature type="compositionally biased region" description="Polar residues" evidence="1">
    <location>
        <begin position="314"/>
        <end position="324"/>
    </location>
</feature>
<feature type="region of interest" description="Disordered" evidence="1">
    <location>
        <begin position="443"/>
        <end position="510"/>
    </location>
</feature>